<keyword evidence="6" id="KW-0443">Lipid metabolism</keyword>
<dbReference type="PANTHER" id="PTHR10977:SF3">
    <property type="entry name" value="DIPHOSPHOMEVALONATE DECARBOXYLASE"/>
    <property type="match status" value="1"/>
</dbReference>
<dbReference type="GeneID" id="64345065"/>
<dbReference type="InterPro" id="IPR036554">
    <property type="entry name" value="GHMP_kinase_C_sf"/>
</dbReference>
<evidence type="ECO:0000256" key="5">
    <source>
        <dbReference type="ARBA" id="ARBA00022840"/>
    </source>
</evidence>
<dbReference type="PIRSF" id="PIRSF015950">
    <property type="entry name" value="Mev_P_decrbx"/>
    <property type="match status" value="1"/>
</dbReference>
<dbReference type="InterPro" id="IPR020568">
    <property type="entry name" value="Ribosomal_Su5_D2-typ_SF"/>
</dbReference>
<dbReference type="PANTHER" id="PTHR10977">
    <property type="entry name" value="DIPHOSPHOMEVALONATE DECARBOXYLASE"/>
    <property type="match status" value="1"/>
</dbReference>
<gene>
    <name evidence="11" type="primary">mvaD</name>
    <name evidence="11" type="ORF">FGL85_09365</name>
    <name evidence="10" type="ORF">P1N92_04545</name>
</gene>
<evidence type="ECO:0000313" key="10">
    <source>
        <dbReference type="EMBL" id="MDG9733388.1"/>
    </source>
</evidence>
<accession>A0A5B8T6R8</accession>
<dbReference type="FunFam" id="3.30.230.10:FF:000072">
    <property type="entry name" value="Diphosphomevalonate decarboxylase"/>
    <property type="match status" value="1"/>
</dbReference>
<evidence type="ECO:0000256" key="2">
    <source>
        <dbReference type="ARBA" id="ARBA00012296"/>
    </source>
</evidence>
<proteinExistence type="inferred from homology"/>
<evidence type="ECO:0000259" key="8">
    <source>
        <dbReference type="Pfam" id="PF18376"/>
    </source>
</evidence>
<dbReference type="Pfam" id="PF18376">
    <property type="entry name" value="MDD_C"/>
    <property type="match status" value="1"/>
</dbReference>
<dbReference type="InterPro" id="IPR029765">
    <property type="entry name" value="Mev_diP_decarb"/>
</dbReference>
<dbReference type="InterPro" id="IPR014721">
    <property type="entry name" value="Ribsml_uS5_D2-typ_fold_subgr"/>
</dbReference>
<dbReference type="Gene3D" id="3.30.230.10">
    <property type="match status" value="1"/>
</dbReference>
<evidence type="ECO:0000313" key="11">
    <source>
        <dbReference type="EMBL" id="QEA42693.1"/>
    </source>
</evidence>
<organism evidence="11 12">
    <name type="scientific">Leuconostoc pseudomesenteroides</name>
    <dbReference type="NCBI Taxonomy" id="33968"/>
    <lineage>
        <taxon>Bacteria</taxon>
        <taxon>Bacillati</taxon>
        <taxon>Bacillota</taxon>
        <taxon>Bacilli</taxon>
        <taxon>Lactobacillales</taxon>
        <taxon>Lactobacillaceae</taxon>
        <taxon>Leuconostoc</taxon>
    </lineage>
</organism>
<dbReference type="NCBIfam" id="TIGR01240">
    <property type="entry name" value="mevDPdecarb"/>
    <property type="match status" value="1"/>
</dbReference>
<dbReference type="Proteomes" id="UP001529201">
    <property type="component" value="Unassembled WGS sequence"/>
</dbReference>
<dbReference type="EMBL" id="CP042383">
    <property type="protein sequence ID" value="QEA42693.1"/>
    <property type="molecule type" value="Genomic_DNA"/>
</dbReference>
<evidence type="ECO:0000313" key="13">
    <source>
        <dbReference type="Proteomes" id="UP001529201"/>
    </source>
</evidence>
<keyword evidence="7 11" id="KW-0456">Lyase</keyword>
<dbReference type="InterPro" id="IPR041431">
    <property type="entry name" value="Mvd1_C"/>
</dbReference>
<feature type="domain" description="Diphosphomevalonate decarboxylase-like N-terminal" evidence="9">
    <location>
        <begin position="10"/>
        <end position="161"/>
    </location>
</feature>
<dbReference type="EMBL" id="JARGDN010000004">
    <property type="protein sequence ID" value="MDG9733388.1"/>
    <property type="molecule type" value="Genomic_DNA"/>
</dbReference>
<dbReference type="KEGG" id="lpse:FGL85_09365"/>
<dbReference type="SUPFAM" id="SSF54211">
    <property type="entry name" value="Ribosomal protein S5 domain 2-like"/>
    <property type="match status" value="1"/>
</dbReference>
<evidence type="ECO:0000256" key="1">
    <source>
        <dbReference type="ARBA" id="ARBA00008831"/>
    </source>
</evidence>
<keyword evidence="4" id="KW-0547">Nucleotide-binding</keyword>
<dbReference type="InterPro" id="IPR053859">
    <property type="entry name" value="MVD-like_N"/>
</dbReference>
<keyword evidence="3" id="KW-0444">Lipid biosynthesis</keyword>
<dbReference type="AlphaFoldDB" id="A0A5B8T6R8"/>
<dbReference type="Gene3D" id="3.30.70.890">
    <property type="entry name" value="GHMP kinase, C-terminal domain"/>
    <property type="match status" value="1"/>
</dbReference>
<evidence type="ECO:0000313" key="12">
    <source>
        <dbReference type="Proteomes" id="UP000321296"/>
    </source>
</evidence>
<evidence type="ECO:0000256" key="4">
    <source>
        <dbReference type="ARBA" id="ARBA00022741"/>
    </source>
</evidence>
<dbReference type="InterPro" id="IPR005935">
    <property type="entry name" value="Mev_decarb"/>
</dbReference>
<dbReference type="SUPFAM" id="SSF55060">
    <property type="entry name" value="GHMP Kinase, C-terminal domain"/>
    <property type="match status" value="1"/>
</dbReference>
<reference evidence="10 13" key="2">
    <citation type="submission" date="2023-02" db="EMBL/GenBank/DDBJ databases">
        <title>Antimicrobial susceptibility testing and tentative epidemiological cut-off values for Lactobacillaceae family species intended for ingestion.</title>
        <authorList>
            <person name="Noehr-Meldgaard K."/>
            <person name="Struve C."/>
            <person name="Ingmer H."/>
            <person name="Koza A."/>
            <person name="Al-Nakeeb K."/>
            <person name="Agersoe Y."/>
        </authorList>
    </citation>
    <scope>NUCLEOTIDE SEQUENCE [LARGE SCALE GENOMIC DNA]</scope>
    <source>
        <strain evidence="10 13">DSM 20193</strain>
    </source>
</reference>
<evidence type="ECO:0000256" key="7">
    <source>
        <dbReference type="ARBA" id="ARBA00023239"/>
    </source>
</evidence>
<dbReference type="Pfam" id="PF22700">
    <property type="entry name" value="MVD-like_N"/>
    <property type="match status" value="1"/>
</dbReference>
<dbReference type="EC" id="4.1.1.33" evidence="2"/>
<evidence type="ECO:0000256" key="6">
    <source>
        <dbReference type="ARBA" id="ARBA00023098"/>
    </source>
</evidence>
<dbReference type="RefSeq" id="WP_010296227.1">
    <property type="nucleotide sequence ID" value="NZ_CP042383.1"/>
</dbReference>
<protein>
    <recommendedName>
        <fullName evidence="2">diphosphomevalonate decarboxylase</fullName>
        <ecNumber evidence="2">4.1.1.33</ecNumber>
    </recommendedName>
</protein>
<evidence type="ECO:0000259" key="9">
    <source>
        <dbReference type="Pfam" id="PF22700"/>
    </source>
</evidence>
<keyword evidence="5" id="KW-0067">ATP-binding</keyword>
<dbReference type="GO" id="GO:0004163">
    <property type="term" value="F:diphosphomevalonate decarboxylase activity"/>
    <property type="evidence" value="ECO:0007669"/>
    <property type="project" value="UniProtKB-EC"/>
</dbReference>
<dbReference type="Proteomes" id="UP000321296">
    <property type="component" value="Chromosome"/>
</dbReference>
<reference evidence="11 12" key="1">
    <citation type="submission" date="2019-06" db="EMBL/GenBank/DDBJ databases">
        <title>Genome analyses of bacteria isolated from kimchi.</title>
        <authorList>
            <person name="Lee S."/>
            <person name="Ahn S."/>
            <person name="Roh S."/>
        </authorList>
    </citation>
    <scope>NUCLEOTIDE SEQUENCE [LARGE SCALE GENOMIC DNA]</scope>
    <source>
        <strain evidence="11 12">CBA3630</strain>
    </source>
</reference>
<sequence length="320" mass="34512">MDSTFMTATAHTNIALIKYWGKKNAFLNLPTTSSLSLTLDRFYTTTSVSPSETSTDTFVLNEQVCDATRVHTFLKILRTQLGDFPPLHVSSDNHVPTSAGLASSASAFAALTGEVVAYLGLDLPKETLSRLARRGSGSASRSFFGHFAVWHEGVDDDSSFAESLHAPDMPIALIVAEVSGQSKKVGSSEGMMRAMTSPNYDDWVKQSANQFDDMTAAVANADIEKIGAIAENNALAMHALNLTATRQPFTYFTDETQLILSLIKDMRRQGILAYATLDAGPNVKIVTTKAQAPEIVAALHDYLPQLKLDVAVSGPGITYD</sequence>
<feature type="domain" description="Mvd1 C-terminal" evidence="8">
    <location>
        <begin position="174"/>
        <end position="305"/>
    </location>
</feature>
<dbReference type="GO" id="GO:0019287">
    <property type="term" value="P:isopentenyl diphosphate biosynthetic process, mevalonate pathway"/>
    <property type="evidence" value="ECO:0007669"/>
    <property type="project" value="InterPro"/>
</dbReference>
<dbReference type="GO" id="GO:0005524">
    <property type="term" value="F:ATP binding"/>
    <property type="evidence" value="ECO:0007669"/>
    <property type="project" value="UniProtKB-KW"/>
</dbReference>
<comment type="similarity">
    <text evidence="1">Belongs to the diphosphomevalonate decarboxylase family.</text>
</comment>
<keyword evidence="13" id="KW-1185">Reference proteome</keyword>
<dbReference type="GO" id="GO:0005829">
    <property type="term" value="C:cytosol"/>
    <property type="evidence" value="ECO:0007669"/>
    <property type="project" value="InterPro"/>
</dbReference>
<evidence type="ECO:0000256" key="3">
    <source>
        <dbReference type="ARBA" id="ARBA00022516"/>
    </source>
</evidence>
<name>A0A5B8T6R8_LEUPS</name>